<dbReference type="Proteomes" id="UP000014977">
    <property type="component" value="Unassembled WGS sequence"/>
</dbReference>
<dbReference type="AlphaFoldDB" id="S7U217"/>
<dbReference type="STRING" id="897.B2D07_13135"/>
<dbReference type="PATRIC" id="fig|1121405.3.peg.737"/>
<evidence type="ECO:0000313" key="3">
    <source>
        <dbReference type="Proteomes" id="UP000014977"/>
    </source>
</evidence>
<accession>S7U217</accession>
<dbReference type="RefSeq" id="WP_020875763.1">
    <property type="nucleotide sequence ID" value="NZ_ATHJ01000059.1"/>
</dbReference>
<evidence type="ECO:0000313" key="2">
    <source>
        <dbReference type="EMBL" id="EPR43050.1"/>
    </source>
</evidence>
<sequence>MDANYGGMVFDDTERRQQLQNSRYNGIDYIEVDTTPGETHQRVLRVYFIAPGPGAPAGKVDTLLDDLHDNIDAFEILGGDRVRNIRVVSVTRVEDHLELGVDRPGDFSEYRLRITYGGGTPPDDFPLDLFYREAAFNFKAGCPARFDCRRPSIAPPESEADIFVDYMAKDYDSFRQALVDLLPRLIPDWSERRAADQGMMLLELLAYVGDQLSYYQDAVANEAFIETARQRVSVRRHARLIDYDMHEGLSARTVIHIRMAMGGMVLDAPSGGDRIVRLTTQSQGLKLPHLIPSSREDDALNSAGAVFEIKIKDPDVLRFHEKLNTLTLYNWRNQVAYLPTGATQADISGDFAGASEWQLRPGDLLLLEELVDPYTGESLTADPNRRHLVRLTDVETIEDTFGGPPQATVTRVHWAEEDALPFRIWISNVTDDGIFLEKVSVGRGNLAIADEGRTYGESMSVGKARDDEKRPHGKDEYYPQPPDMVDWKGSKLGERAFRFTLNEGPLAHSIPLDAMIHKPAKALFDDDPRHAQPAVHTIQSYTESTYPDRPRNWRIVPETLLNSDRFAEDVVVETDNLGRAQLRFGTNEYGAIPDDDSVFKVRYRVGSGAQGNIGADKLNYIVLYDDIGAMQNISSVRNPLPAWGGSPPESMAQVKRLAPAAMRRSLKRAVTEDDYARVTELHDRVARAVAQFRWTGSWHTVFIRVDPKGTTGVTPELRADLIRHVSAYTMTGYDLEIIDPIYVPLELSLEICVAPGYFPSEVEQAVLDVLGNRRLPDGRLGFFHPDRFTFGQTLYISRIYAAVEAVTGVTSVAITGLHRQYAAAADAETEANLARGYIEIGEFAVVRLDNDPDFPENGILHLSMLGGNA</sequence>
<dbReference type="eggNOG" id="COG3299">
    <property type="taxonomic scope" value="Bacteria"/>
</dbReference>
<keyword evidence="3" id="KW-1185">Reference proteome</keyword>
<protein>
    <recommendedName>
        <fullName evidence="4">Baseplate protein J-like domain-containing protein</fullName>
    </recommendedName>
</protein>
<proteinExistence type="predicted"/>
<dbReference type="OrthoDB" id="9796131at2"/>
<organism evidence="2 3">
    <name type="scientific">Desulfococcus multivorans DSM 2059</name>
    <dbReference type="NCBI Taxonomy" id="1121405"/>
    <lineage>
        <taxon>Bacteria</taxon>
        <taxon>Pseudomonadati</taxon>
        <taxon>Thermodesulfobacteriota</taxon>
        <taxon>Desulfobacteria</taxon>
        <taxon>Desulfobacterales</taxon>
        <taxon>Desulfococcaceae</taxon>
        <taxon>Desulfococcus</taxon>
    </lineage>
</organism>
<dbReference type="EMBL" id="ATHJ01000059">
    <property type="protein sequence ID" value="EPR43050.1"/>
    <property type="molecule type" value="Genomic_DNA"/>
</dbReference>
<evidence type="ECO:0008006" key="4">
    <source>
        <dbReference type="Google" id="ProtNLM"/>
    </source>
</evidence>
<evidence type="ECO:0000256" key="1">
    <source>
        <dbReference type="SAM" id="MobiDB-lite"/>
    </source>
</evidence>
<feature type="compositionally biased region" description="Basic and acidic residues" evidence="1">
    <location>
        <begin position="463"/>
        <end position="477"/>
    </location>
</feature>
<reference evidence="2 3" key="1">
    <citation type="journal article" date="2013" name="Genome Announc.">
        <title>Draft genome sequences for three mercury-methylating, sulfate-reducing bacteria.</title>
        <authorList>
            <person name="Brown S.D."/>
            <person name="Hurt R.A.Jr."/>
            <person name="Gilmour C.C."/>
            <person name="Elias D.A."/>
        </authorList>
    </citation>
    <scope>NUCLEOTIDE SEQUENCE [LARGE SCALE GENOMIC DNA]</scope>
    <source>
        <strain evidence="2 3">DSM 2059</strain>
    </source>
</reference>
<name>S7U217_DESML</name>
<feature type="region of interest" description="Disordered" evidence="1">
    <location>
        <begin position="457"/>
        <end position="482"/>
    </location>
</feature>
<comment type="caution">
    <text evidence="2">The sequence shown here is derived from an EMBL/GenBank/DDBJ whole genome shotgun (WGS) entry which is preliminary data.</text>
</comment>
<gene>
    <name evidence="2" type="ORF">dsmv_1416</name>
</gene>